<comment type="caution">
    <text evidence="6">The sequence shown here is derived from an EMBL/GenBank/DDBJ whole genome shotgun (WGS) entry which is preliminary data.</text>
</comment>
<evidence type="ECO:0000313" key="7">
    <source>
        <dbReference type="Proteomes" id="UP000886865"/>
    </source>
</evidence>
<keyword evidence="5" id="KW-0119">Carbohydrate metabolism</keyword>
<evidence type="ECO:0000256" key="2">
    <source>
        <dbReference type="ARBA" id="ARBA00006906"/>
    </source>
</evidence>
<dbReference type="Gene3D" id="3.20.20.70">
    <property type="entry name" value="Aldolase class I"/>
    <property type="match status" value="1"/>
</dbReference>
<sequence>MSEAIKEILNSRIYGIIREDNPDIALEVAQAYLEGGIKVIEINSCIETIEKVASLKGVYVAQGGIITSAQAHKGILAGAKLLVSPILQMGLAKVSSSSKVPLILSATTPNEAYSAWKARVPIIKIFPIKDLGSSTYIEDLLRPMKFLNVMPCGSVQIENIRELLNAGACAVGMGRALYLNKKYDDIVTTVKEAVKQAKI</sequence>
<dbReference type="CDD" id="cd00452">
    <property type="entry name" value="KDPG_aldolase"/>
    <property type="match status" value="1"/>
</dbReference>
<dbReference type="EMBL" id="DVJQ01000012">
    <property type="protein sequence ID" value="HIS73671.1"/>
    <property type="molecule type" value="Genomic_DNA"/>
</dbReference>
<dbReference type="InterPro" id="IPR013785">
    <property type="entry name" value="Aldolase_TIM"/>
</dbReference>
<comment type="pathway">
    <text evidence="1">Carbohydrate acid metabolism.</text>
</comment>
<evidence type="ECO:0008006" key="8">
    <source>
        <dbReference type="Google" id="ProtNLM"/>
    </source>
</evidence>
<protein>
    <recommendedName>
        <fullName evidence="8">2-dehydro-3-deoxyphosphogluconate aldolase</fullName>
    </recommendedName>
</protein>
<gene>
    <name evidence="6" type="ORF">IAA86_01460</name>
</gene>
<comment type="similarity">
    <text evidence="2">Belongs to the KHG/KDPG aldolase family.</text>
</comment>
<evidence type="ECO:0000256" key="1">
    <source>
        <dbReference type="ARBA" id="ARBA00004761"/>
    </source>
</evidence>
<evidence type="ECO:0000256" key="4">
    <source>
        <dbReference type="ARBA" id="ARBA00023239"/>
    </source>
</evidence>
<proteinExistence type="inferred from homology"/>
<evidence type="ECO:0000313" key="6">
    <source>
        <dbReference type="EMBL" id="HIS73671.1"/>
    </source>
</evidence>
<dbReference type="Pfam" id="PF01081">
    <property type="entry name" value="Aldolase"/>
    <property type="match status" value="1"/>
</dbReference>
<reference evidence="6" key="1">
    <citation type="submission" date="2020-10" db="EMBL/GenBank/DDBJ databases">
        <authorList>
            <person name="Gilroy R."/>
        </authorList>
    </citation>
    <scope>NUCLEOTIDE SEQUENCE</scope>
    <source>
        <strain evidence="6">CHK152-2871</strain>
    </source>
</reference>
<accession>A0A9D1JX49</accession>
<keyword evidence="4" id="KW-0456">Lyase</keyword>
<evidence type="ECO:0000256" key="5">
    <source>
        <dbReference type="ARBA" id="ARBA00023277"/>
    </source>
</evidence>
<organism evidence="6 7">
    <name type="scientific">Candidatus Galligastranaerophilus intestinavium</name>
    <dbReference type="NCBI Taxonomy" id="2840836"/>
    <lineage>
        <taxon>Bacteria</taxon>
        <taxon>Candidatus Galligastranaerophilus</taxon>
    </lineage>
</organism>
<dbReference type="SUPFAM" id="SSF51569">
    <property type="entry name" value="Aldolase"/>
    <property type="match status" value="1"/>
</dbReference>
<dbReference type="PANTHER" id="PTHR30246">
    <property type="entry name" value="2-KETO-3-DEOXY-6-PHOSPHOGLUCONATE ALDOLASE"/>
    <property type="match status" value="1"/>
</dbReference>
<comment type="subunit">
    <text evidence="3">Homotrimer.</text>
</comment>
<dbReference type="InterPro" id="IPR000887">
    <property type="entry name" value="Aldlse_KDPG_KHG"/>
</dbReference>
<dbReference type="AlphaFoldDB" id="A0A9D1JX49"/>
<dbReference type="Proteomes" id="UP000886865">
    <property type="component" value="Unassembled WGS sequence"/>
</dbReference>
<dbReference type="PANTHER" id="PTHR30246:SF1">
    <property type="entry name" value="2-DEHYDRO-3-DEOXY-6-PHOSPHOGALACTONATE ALDOLASE-RELATED"/>
    <property type="match status" value="1"/>
</dbReference>
<reference evidence="6" key="2">
    <citation type="journal article" date="2021" name="PeerJ">
        <title>Extensive microbial diversity within the chicken gut microbiome revealed by metagenomics and culture.</title>
        <authorList>
            <person name="Gilroy R."/>
            <person name="Ravi A."/>
            <person name="Getino M."/>
            <person name="Pursley I."/>
            <person name="Horton D.L."/>
            <person name="Alikhan N.F."/>
            <person name="Baker D."/>
            <person name="Gharbi K."/>
            <person name="Hall N."/>
            <person name="Watson M."/>
            <person name="Adriaenssens E.M."/>
            <person name="Foster-Nyarko E."/>
            <person name="Jarju S."/>
            <person name="Secka A."/>
            <person name="Antonio M."/>
            <person name="Oren A."/>
            <person name="Chaudhuri R.R."/>
            <person name="La Ragione R."/>
            <person name="Hildebrand F."/>
            <person name="Pallen M.J."/>
        </authorList>
    </citation>
    <scope>NUCLEOTIDE SEQUENCE</scope>
    <source>
        <strain evidence="6">CHK152-2871</strain>
    </source>
</reference>
<dbReference type="GO" id="GO:0016829">
    <property type="term" value="F:lyase activity"/>
    <property type="evidence" value="ECO:0007669"/>
    <property type="project" value="UniProtKB-KW"/>
</dbReference>
<evidence type="ECO:0000256" key="3">
    <source>
        <dbReference type="ARBA" id="ARBA00011233"/>
    </source>
</evidence>
<name>A0A9D1JX49_9BACT</name>